<feature type="signal peptide" evidence="1">
    <location>
        <begin position="1"/>
        <end position="32"/>
    </location>
</feature>
<comment type="caution">
    <text evidence="2">The sequence shown here is derived from an EMBL/GenBank/DDBJ whole genome shotgun (WGS) entry which is preliminary data.</text>
</comment>
<dbReference type="AlphaFoldDB" id="A0A918CV80"/>
<dbReference type="EMBL" id="BMML01000021">
    <property type="protein sequence ID" value="GGN33720.1"/>
    <property type="molecule type" value="Genomic_DNA"/>
</dbReference>
<name>A0A918CV80_9ACTN</name>
<proteinExistence type="predicted"/>
<dbReference type="Proteomes" id="UP000653411">
    <property type="component" value="Unassembled WGS sequence"/>
</dbReference>
<keyword evidence="3" id="KW-1185">Reference proteome</keyword>
<evidence type="ECO:0000256" key="1">
    <source>
        <dbReference type="SAM" id="SignalP"/>
    </source>
</evidence>
<reference evidence="2" key="1">
    <citation type="journal article" date="2014" name="Int. J. Syst. Evol. Microbiol.">
        <title>Complete genome sequence of Corynebacterium casei LMG S-19264T (=DSM 44701T), isolated from a smear-ripened cheese.</title>
        <authorList>
            <consortium name="US DOE Joint Genome Institute (JGI-PGF)"/>
            <person name="Walter F."/>
            <person name="Albersmeier A."/>
            <person name="Kalinowski J."/>
            <person name="Ruckert C."/>
        </authorList>
    </citation>
    <scope>NUCLEOTIDE SEQUENCE</scope>
    <source>
        <strain evidence="2">CGMCC 4.7110</strain>
    </source>
</reference>
<accession>A0A918CV80</accession>
<sequence length="164" mass="16358">MAGRISGGAFRALVLAAPGLAAMAGMTVPAGAAEAPAAVRSTPVGVWQGTVRHGAGTDGLSLSFHADGSVCLAVTDAPDGGRAEGRGSWRRLGPDMFSYLVTERLFDASGVLTGSVDIAQQAVQDAGTFDSSGISKIYDAQGGYVGSTAAEVSARRGGARPDCG</sequence>
<evidence type="ECO:0000313" key="3">
    <source>
        <dbReference type="Proteomes" id="UP000653411"/>
    </source>
</evidence>
<evidence type="ECO:0000313" key="2">
    <source>
        <dbReference type="EMBL" id="GGN33720.1"/>
    </source>
</evidence>
<protein>
    <submittedName>
        <fullName evidence="2">Uncharacterized protein</fullName>
    </submittedName>
</protein>
<organism evidence="2 3">
    <name type="scientific">Streptomyces fuscichromogenes</name>
    <dbReference type="NCBI Taxonomy" id="1324013"/>
    <lineage>
        <taxon>Bacteria</taxon>
        <taxon>Bacillati</taxon>
        <taxon>Actinomycetota</taxon>
        <taxon>Actinomycetes</taxon>
        <taxon>Kitasatosporales</taxon>
        <taxon>Streptomycetaceae</taxon>
        <taxon>Streptomyces</taxon>
    </lineage>
</organism>
<keyword evidence="1" id="KW-0732">Signal</keyword>
<feature type="chain" id="PRO_5037800954" evidence="1">
    <location>
        <begin position="33"/>
        <end position="164"/>
    </location>
</feature>
<gene>
    <name evidence="2" type="ORF">GCM10011578_073770</name>
</gene>
<reference evidence="2" key="2">
    <citation type="submission" date="2020-09" db="EMBL/GenBank/DDBJ databases">
        <authorList>
            <person name="Sun Q."/>
            <person name="Zhou Y."/>
        </authorList>
    </citation>
    <scope>NUCLEOTIDE SEQUENCE</scope>
    <source>
        <strain evidence="2">CGMCC 4.7110</strain>
    </source>
</reference>
<dbReference type="RefSeq" id="WP_189267240.1">
    <property type="nucleotide sequence ID" value="NZ_BMML01000021.1"/>
</dbReference>